<evidence type="ECO:0000313" key="2">
    <source>
        <dbReference type="Proteomes" id="UP001285352"/>
    </source>
</evidence>
<dbReference type="Proteomes" id="UP001285352">
    <property type="component" value="Unassembled WGS sequence"/>
</dbReference>
<name>A0ABU4UQ80_9PSEU</name>
<organism evidence="1 2">
    <name type="scientific">Lentzea sokolovensis</name>
    <dbReference type="NCBI Taxonomy" id="3095429"/>
    <lineage>
        <taxon>Bacteria</taxon>
        <taxon>Bacillati</taxon>
        <taxon>Actinomycetota</taxon>
        <taxon>Actinomycetes</taxon>
        <taxon>Pseudonocardiales</taxon>
        <taxon>Pseudonocardiaceae</taxon>
        <taxon>Lentzea</taxon>
    </lineage>
</organism>
<accession>A0ABU4UQ80</accession>
<reference evidence="1 2" key="1">
    <citation type="submission" date="2023-11" db="EMBL/GenBank/DDBJ databases">
        <title>Lentzea sokolovensis, sp. nov., Lentzea kristufkii, sp. nov., and Lentzea miocenensis, sp. nov., rare actinobacteria from Sokolov Coal Basin, Miocene lacustrine sediment, Czech Republic.</title>
        <authorList>
            <person name="Lara A."/>
            <person name="Kotroba L."/>
            <person name="Nouioui I."/>
            <person name="Neumann-Schaal M."/>
            <person name="Mast Y."/>
            <person name="Chronakova A."/>
        </authorList>
    </citation>
    <scope>NUCLEOTIDE SEQUENCE [LARGE SCALE GENOMIC DNA]</scope>
    <source>
        <strain evidence="1 2">BCCO 10_0061</strain>
    </source>
</reference>
<protein>
    <recommendedName>
        <fullName evidence="3">Integrase</fullName>
    </recommendedName>
</protein>
<proteinExistence type="predicted"/>
<gene>
    <name evidence="1" type="ORF">SK854_05990</name>
</gene>
<comment type="caution">
    <text evidence="1">The sequence shown here is derived from an EMBL/GenBank/DDBJ whole genome shotgun (WGS) entry which is preliminary data.</text>
</comment>
<keyword evidence="2" id="KW-1185">Reference proteome</keyword>
<sequence length="86" mass="9834">MLGKRLYALAFLEHSTRRLHITGVTAHPTGDWTVQQARNLVGDLGARMEFLRFLLRDRDGKYGAAFDAVFKAEELRVIQLHRKLIG</sequence>
<evidence type="ECO:0000313" key="1">
    <source>
        <dbReference type="EMBL" id="MDX8141653.1"/>
    </source>
</evidence>
<dbReference type="RefSeq" id="WP_319973974.1">
    <property type="nucleotide sequence ID" value="NZ_JAXAVU010000004.1"/>
</dbReference>
<dbReference type="EMBL" id="JAXAVU010000004">
    <property type="protein sequence ID" value="MDX8141653.1"/>
    <property type="molecule type" value="Genomic_DNA"/>
</dbReference>
<evidence type="ECO:0008006" key="3">
    <source>
        <dbReference type="Google" id="ProtNLM"/>
    </source>
</evidence>